<evidence type="ECO:0000313" key="3">
    <source>
        <dbReference type="EMBL" id="KAF2011634.1"/>
    </source>
</evidence>
<evidence type="ECO:0008006" key="5">
    <source>
        <dbReference type="Google" id="ProtNLM"/>
    </source>
</evidence>
<sequence>MRLLIIVTIRLAWGWLQCSAVRCGAVRTLNHSTARHGTVLVQQSSTPLQRKERPTKPPMNLHFPHLTPPSRSLHLSSFIFMRLTTT</sequence>
<dbReference type="EMBL" id="ML978074">
    <property type="protein sequence ID" value="KAF2011634.1"/>
    <property type="molecule type" value="Genomic_DNA"/>
</dbReference>
<keyword evidence="2" id="KW-0732">Signal</keyword>
<dbReference type="GeneID" id="54286431"/>
<feature type="chain" id="PRO_5025566283" description="Secreted protein" evidence="2">
    <location>
        <begin position="21"/>
        <end position="86"/>
    </location>
</feature>
<evidence type="ECO:0000313" key="4">
    <source>
        <dbReference type="Proteomes" id="UP000799778"/>
    </source>
</evidence>
<evidence type="ECO:0000256" key="1">
    <source>
        <dbReference type="SAM" id="MobiDB-lite"/>
    </source>
</evidence>
<proteinExistence type="predicted"/>
<dbReference type="Proteomes" id="UP000799778">
    <property type="component" value="Unassembled WGS sequence"/>
</dbReference>
<accession>A0A6A5XGZ6</accession>
<protein>
    <recommendedName>
        <fullName evidence="5">Secreted protein</fullName>
    </recommendedName>
</protein>
<dbReference type="RefSeq" id="XP_033379973.1">
    <property type="nucleotide sequence ID" value="XM_033529034.1"/>
</dbReference>
<evidence type="ECO:0000256" key="2">
    <source>
        <dbReference type="SAM" id="SignalP"/>
    </source>
</evidence>
<name>A0A6A5XGZ6_9PLEO</name>
<keyword evidence="4" id="KW-1185">Reference proteome</keyword>
<feature type="signal peptide" evidence="2">
    <location>
        <begin position="1"/>
        <end position="20"/>
    </location>
</feature>
<dbReference type="AlphaFoldDB" id="A0A6A5XGZ6"/>
<gene>
    <name evidence="3" type="ORF">BU24DRAFT_426709</name>
</gene>
<reference evidence="3" key="1">
    <citation type="journal article" date="2020" name="Stud. Mycol.">
        <title>101 Dothideomycetes genomes: a test case for predicting lifestyles and emergence of pathogens.</title>
        <authorList>
            <person name="Haridas S."/>
            <person name="Albert R."/>
            <person name="Binder M."/>
            <person name="Bloem J."/>
            <person name="Labutti K."/>
            <person name="Salamov A."/>
            <person name="Andreopoulos B."/>
            <person name="Baker S."/>
            <person name="Barry K."/>
            <person name="Bills G."/>
            <person name="Bluhm B."/>
            <person name="Cannon C."/>
            <person name="Castanera R."/>
            <person name="Culley D."/>
            <person name="Daum C."/>
            <person name="Ezra D."/>
            <person name="Gonzalez J."/>
            <person name="Henrissat B."/>
            <person name="Kuo A."/>
            <person name="Liang C."/>
            <person name="Lipzen A."/>
            <person name="Lutzoni F."/>
            <person name="Magnuson J."/>
            <person name="Mondo S."/>
            <person name="Nolan M."/>
            <person name="Ohm R."/>
            <person name="Pangilinan J."/>
            <person name="Park H.-J."/>
            <person name="Ramirez L."/>
            <person name="Alfaro M."/>
            <person name="Sun H."/>
            <person name="Tritt A."/>
            <person name="Yoshinaga Y."/>
            <person name="Zwiers L.-H."/>
            <person name="Turgeon B."/>
            <person name="Goodwin S."/>
            <person name="Spatafora J."/>
            <person name="Crous P."/>
            <person name="Grigoriev I."/>
        </authorList>
    </citation>
    <scope>NUCLEOTIDE SEQUENCE</scope>
    <source>
        <strain evidence="3">CBS 175.79</strain>
    </source>
</reference>
<organism evidence="3 4">
    <name type="scientific">Aaosphaeria arxii CBS 175.79</name>
    <dbReference type="NCBI Taxonomy" id="1450172"/>
    <lineage>
        <taxon>Eukaryota</taxon>
        <taxon>Fungi</taxon>
        <taxon>Dikarya</taxon>
        <taxon>Ascomycota</taxon>
        <taxon>Pezizomycotina</taxon>
        <taxon>Dothideomycetes</taxon>
        <taxon>Pleosporomycetidae</taxon>
        <taxon>Pleosporales</taxon>
        <taxon>Pleosporales incertae sedis</taxon>
        <taxon>Aaosphaeria</taxon>
    </lineage>
</organism>
<feature type="region of interest" description="Disordered" evidence="1">
    <location>
        <begin position="40"/>
        <end position="64"/>
    </location>
</feature>